<dbReference type="RefSeq" id="WP_022773431.1">
    <property type="nucleotide sequence ID" value="NC_022576.1"/>
</dbReference>
<dbReference type="AlphaFoldDB" id="U5NBT9"/>
<dbReference type="EMBL" id="CP004885">
    <property type="protein sequence ID" value="AGX87649.1"/>
    <property type="molecule type" value="Genomic_DNA"/>
</dbReference>
<dbReference type="eggNOG" id="ENOG5033BW0">
    <property type="taxonomic scope" value="Bacteria"/>
</dbReference>
<gene>
    <name evidence="1" type="ORF">Cenrod_1564</name>
</gene>
<sequence>MTIPAIPLQEITNQALHILAKEMGAANTMRFLGQFSTGTGNYTEEREYLFGQLTLDDVLAEIGEKSGKTQA</sequence>
<evidence type="ECO:0000313" key="2">
    <source>
        <dbReference type="Proteomes" id="UP000017184"/>
    </source>
</evidence>
<name>U5NBT9_9BURK</name>
<protein>
    <submittedName>
        <fullName evidence="1">Uncharacterized protein</fullName>
    </submittedName>
</protein>
<organism evidence="1 2">
    <name type="scientific">Candidatus Symbiobacter mobilis CR</name>
    <dbReference type="NCBI Taxonomy" id="946483"/>
    <lineage>
        <taxon>Bacteria</taxon>
        <taxon>Pseudomonadati</taxon>
        <taxon>Pseudomonadota</taxon>
        <taxon>Betaproteobacteria</taxon>
        <taxon>Burkholderiales</taxon>
        <taxon>Comamonadaceae</taxon>
    </lineage>
</organism>
<dbReference type="KEGG" id="cbx:Cenrod_1564"/>
<evidence type="ECO:0000313" key="1">
    <source>
        <dbReference type="EMBL" id="AGX87649.1"/>
    </source>
</evidence>
<dbReference type="OrthoDB" id="123228at2"/>
<dbReference type="HOGENOM" id="CLU_193886_1_0_4"/>
<dbReference type="STRING" id="946483.Cenrod_1564"/>
<reference evidence="1 2" key="1">
    <citation type="journal article" date="2013" name="Genome Biol.">
        <title>Genomic analysis reveals key aspects of prokaryotic symbiosis in the phototrophic consortium "Chlorochromatium aggregatum".</title>
        <authorList>
            <person name="Liu Z."/>
            <person name="Muller J."/>
            <person name="Li T."/>
            <person name="Alvey R.M."/>
            <person name="Vogl K."/>
            <person name="Frigaard N.U."/>
            <person name="Rockwell N.C."/>
            <person name="Boyd E.S."/>
            <person name="Tomsho L.P."/>
            <person name="Schuster S.C."/>
            <person name="Henke P."/>
            <person name="Rohde M."/>
            <person name="Overmann J."/>
            <person name="Bryant D.A."/>
        </authorList>
    </citation>
    <scope>NUCLEOTIDE SEQUENCE [LARGE SCALE GENOMIC DNA]</scope>
    <source>
        <strain evidence="1">CR</strain>
    </source>
</reference>
<dbReference type="Proteomes" id="UP000017184">
    <property type="component" value="Chromosome"/>
</dbReference>
<keyword evidence="2" id="KW-1185">Reference proteome</keyword>
<proteinExistence type="predicted"/>
<accession>U5NBT9</accession>